<dbReference type="Gene3D" id="1.10.10.60">
    <property type="entry name" value="Homeodomain-like"/>
    <property type="match status" value="1"/>
</dbReference>
<keyword evidence="14" id="KW-0812">Transmembrane</keyword>
<keyword evidence="14" id="KW-0472">Membrane</keyword>
<dbReference type="GO" id="GO:0003700">
    <property type="term" value="F:DNA-binding transcription factor activity"/>
    <property type="evidence" value="ECO:0007669"/>
    <property type="project" value="InterPro"/>
</dbReference>
<evidence type="ECO:0000259" key="18">
    <source>
        <dbReference type="PROSITE" id="PS50110"/>
    </source>
</evidence>
<evidence type="ECO:0000256" key="6">
    <source>
        <dbReference type="ARBA" id="ARBA00022777"/>
    </source>
</evidence>
<dbReference type="Pfam" id="PF12833">
    <property type="entry name" value="HTH_18"/>
    <property type="match status" value="1"/>
</dbReference>
<feature type="domain" description="Response regulatory" evidence="18">
    <location>
        <begin position="1090"/>
        <end position="1205"/>
    </location>
</feature>
<dbReference type="SUPFAM" id="SSF47384">
    <property type="entry name" value="Homodimeric domain of signal transducing histidine kinase"/>
    <property type="match status" value="1"/>
</dbReference>
<evidence type="ECO:0000256" key="12">
    <source>
        <dbReference type="PROSITE-ProRule" id="PRU00169"/>
    </source>
</evidence>
<evidence type="ECO:0000256" key="4">
    <source>
        <dbReference type="ARBA" id="ARBA00022679"/>
    </source>
</evidence>
<dbReference type="InterPro" id="IPR036097">
    <property type="entry name" value="HisK_dim/P_sf"/>
</dbReference>
<dbReference type="InterPro" id="IPR011006">
    <property type="entry name" value="CheY-like_superfamily"/>
</dbReference>
<keyword evidence="5" id="KW-0547">Nucleotide-binding</keyword>
<dbReference type="EMBL" id="QRUB01000003">
    <property type="protein sequence ID" value="RGR28827.1"/>
    <property type="molecule type" value="Genomic_DNA"/>
</dbReference>
<dbReference type="PROSITE" id="PS01124">
    <property type="entry name" value="HTH_ARAC_FAMILY_2"/>
    <property type="match status" value="1"/>
</dbReference>
<dbReference type="InterPro" id="IPR004358">
    <property type="entry name" value="Sig_transdc_His_kin-like_C"/>
</dbReference>
<dbReference type="GO" id="GO:0000155">
    <property type="term" value="F:phosphorelay sensor kinase activity"/>
    <property type="evidence" value="ECO:0007669"/>
    <property type="project" value="InterPro"/>
</dbReference>
<reference evidence="23 24" key="3">
    <citation type="submission" date="2018-08" db="EMBL/GenBank/DDBJ databases">
        <title>A genome reference for cultivated species of the human gut microbiota.</title>
        <authorList>
            <person name="Zou Y."/>
            <person name="Xue W."/>
            <person name="Luo G."/>
        </authorList>
    </citation>
    <scope>NUCLEOTIDE SEQUENCE [LARGE SCALE GENOMIC DNA]</scope>
    <source>
        <strain evidence="21 24">AF25-6</strain>
        <strain evidence="20 23">TF03-6</strain>
    </source>
</reference>
<dbReference type="InterPro" id="IPR001789">
    <property type="entry name" value="Sig_transdc_resp-reg_receiver"/>
</dbReference>
<evidence type="ECO:0000256" key="10">
    <source>
        <dbReference type="ARBA" id="ARBA00023125"/>
    </source>
</evidence>
<dbReference type="InterPro" id="IPR003661">
    <property type="entry name" value="HisK_dim/P_dom"/>
</dbReference>
<dbReference type="GO" id="GO:0043565">
    <property type="term" value="F:sequence-specific DNA binding"/>
    <property type="evidence" value="ECO:0007669"/>
    <property type="project" value="InterPro"/>
</dbReference>
<dbReference type="SUPFAM" id="SSF50998">
    <property type="entry name" value="Quinoprotein alcohol dehydrogenase-like"/>
    <property type="match status" value="1"/>
</dbReference>
<evidence type="ECO:0000256" key="1">
    <source>
        <dbReference type="ARBA" id="ARBA00000085"/>
    </source>
</evidence>
<dbReference type="PROSITE" id="PS50109">
    <property type="entry name" value="HIS_KIN"/>
    <property type="match status" value="1"/>
</dbReference>
<dbReference type="Pfam" id="PF00512">
    <property type="entry name" value="HisKA"/>
    <property type="match status" value="1"/>
</dbReference>
<evidence type="ECO:0000256" key="11">
    <source>
        <dbReference type="ARBA" id="ARBA00023163"/>
    </source>
</evidence>
<dbReference type="InterPro" id="IPR018060">
    <property type="entry name" value="HTH_AraC"/>
</dbReference>
<evidence type="ECO:0000256" key="8">
    <source>
        <dbReference type="ARBA" id="ARBA00023012"/>
    </source>
</evidence>
<dbReference type="FunFam" id="3.40.50.2300:FF:000138">
    <property type="entry name" value="Two-component system sensor histidine kinase/response regulator"/>
    <property type="match status" value="1"/>
</dbReference>
<dbReference type="FunFam" id="1.10.10.60:FF:000284">
    <property type="entry name" value="Two-component system sensor histidine kinase/response regulator"/>
    <property type="match status" value="1"/>
</dbReference>
<keyword evidence="10" id="KW-0238">DNA-binding</keyword>
<dbReference type="Gene3D" id="2.60.40.10">
    <property type="entry name" value="Immunoglobulins"/>
    <property type="match status" value="1"/>
</dbReference>
<evidence type="ECO:0000256" key="7">
    <source>
        <dbReference type="ARBA" id="ARBA00022840"/>
    </source>
</evidence>
<dbReference type="InterPro" id="IPR011047">
    <property type="entry name" value="Quinoprotein_ADH-like_sf"/>
</dbReference>
<keyword evidence="9" id="KW-0805">Transcription regulation</keyword>
<keyword evidence="22" id="KW-1185">Reference proteome</keyword>
<dbReference type="PRINTS" id="PR00344">
    <property type="entry name" value="BCTRLSENSOR"/>
</dbReference>
<dbReference type="PANTHER" id="PTHR43547">
    <property type="entry name" value="TWO-COMPONENT HISTIDINE KINASE"/>
    <property type="match status" value="1"/>
</dbReference>
<dbReference type="Gene3D" id="3.40.50.2300">
    <property type="match status" value="1"/>
</dbReference>
<feature type="modified residue" description="4-aspartylphosphate" evidence="12">
    <location>
        <position position="1138"/>
    </location>
</feature>
<dbReference type="SUPFAM" id="SSF52172">
    <property type="entry name" value="CheY-like"/>
    <property type="match status" value="1"/>
</dbReference>
<dbReference type="InterPro" id="IPR011123">
    <property type="entry name" value="Y_Y_Y"/>
</dbReference>
<dbReference type="SMART" id="SM00448">
    <property type="entry name" value="REC"/>
    <property type="match status" value="1"/>
</dbReference>
<evidence type="ECO:0000256" key="14">
    <source>
        <dbReference type="SAM" id="Phobius"/>
    </source>
</evidence>
<dbReference type="STRING" id="46506.AA415_00698"/>
<feature type="chain" id="PRO_5036299680" description="histidine kinase" evidence="15">
    <location>
        <begin position="19"/>
        <end position="1350"/>
    </location>
</feature>
<organism evidence="19 22">
    <name type="scientific">Bacteroides stercoris</name>
    <dbReference type="NCBI Taxonomy" id="46506"/>
    <lineage>
        <taxon>Bacteria</taxon>
        <taxon>Pseudomonadati</taxon>
        <taxon>Bacteroidota</taxon>
        <taxon>Bacteroidia</taxon>
        <taxon>Bacteroidales</taxon>
        <taxon>Bacteroidaceae</taxon>
        <taxon>Bacteroides</taxon>
    </lineage>
</organism>
<keyword evidence="6 19" id="KW-0418">Kinase</keyword>
<dbReference type="Pfam" id="PF07495">
    <property type="entry name" value="Y_Y_Y"/>
    <property type="match status" value="1"/>
</dbReference>
<gene>
    <name evidence="19" type="primary">tmoS_3</name>
    <name evidence="19" type="ORF">AA415_00698</name>
    <name evidence="21" type="ORF">DWY58_06100</name>
    <name evidence="20" type="ORF">DXC34_02220</name>
</gene>
<keyword evidence="7" id="KW-0067">ATP-binding</keyword>
<proteinExistence type="predicted"/>
<feature type="transmembrane region" description="Helical" evidence="14">
    <location>
        <begin position="770"/>
        <end position="792"/>
    </location>
</feature>
<dbReference type="FunFam" id="3.30.565.10:FF:000037">
    <property type="entry name" value="Hybrid sensor histidine kinase/response regulator"/>
    <property type="match status" value="1"/>
</dbReference>
<dbReference type="PATRIC" id="fig|46506.5.peg.746"/>
<dbReference type="Gene3D" id="2.130.10.10">
    <property type="entry name" value="YVTN repeat-like/Quinoprotein amine dehydrogenase"/>
    <property type="match status" value="3"/>
</dbReference>
<dbReference type="PROSITE" id="PS51450">
    <property type="entry name" value="LRR"/>
    <property type="match status" value="1"/>
</dbReference>
<dbReference type="EC" id="2.7.13.3" evidence="2"/>
<protein>
    <recommendedName>
        <fullName evidence="2">histidine kinase</fullName>
        <ecNumber evidence="2">2.7.13.3</ecNumber>
    </recommendedName>
</protein>
<dbReference type="EMBL" id="QSSV01000002">
    <property type="protein sequence ID" value="RGM15899.1"/>
    <property type="molecule type" value="Genomic_DNA"/>
</dbReference>
<evidence type="ECO:0000256" key="5">
    <source>
        <dbReference type="ARBA" id="ARBA00022741"/>
    </source>
</evidence>
<dbReference type="FunFam" id="2.130.10.10:FF:001710">
    <property type="entry name" value="Two-component system sensor histidine kinase/response regulator, hybrid (One-component system)"/>
    <property type="match status" value="1"/>
</dbReference>
<keyword evidence="8" id="KW-0902">Two-component regulatory system</keyword>
<keyword evidence="11" id="KW-0804">Transcription</keyword>
<dbReference type="Proteomes" id="UP000261223">
    <property type="component" value="Unassembled WGS sequence"/>
</dbReference>
<name>A0A108TCF4_BACSE</name>
<dbReference type="Gene3D" id="1.10.287.130">
    <property type="match status" value="1"/>
</dbReference>
<feature type="domain" description="HTH araC/xylS-type" evidence="16">
    <location>
        <begin position="1242"/>
        <end position="1341"/>
    </location>
</feature>
<feature type="region of interest" description="Disordered" evidence="13">
    <location>
        <begin position="1038"/>
        <end position="1066"/>
    </location>
</feature>
<dbReference type="SMART" id="SM00388">
    <property type="entry name" value="HisKA"/>
    <property type="match status" value="1"/>
</dbReference>
<feature type="signal peptide" evidence="15">
    <location>
        <begin position="1"/>
        <end position="18"/>
    </location>
</feature>
<keyword evidence="14" id="KW-1133">Transmembrane helix</keyword>
<dbReference type="InterPro" id="IPR009057">
    <property type="entry name" value="Homeodomain-like_sf"/>
</dbReference>
<evidence type="ECO:0000256" key="2">
    <source>
        <dbReference type="ARBA" id="ARBA00012438"/>
    </source>
</evidence>
<dbReference type="Gene3D" id="3.30.565.10">
    <property type="entry name" value="Histidine kinase-like ATPase, C-terminal domain"/>
    <property type="match status" value="1"/>
</dbReference>
<dbReference type="PANTHER" id="PTHR43547:SF2">
    <property type="entry name" value="HYBRID SIGNAL TRANSDUCTION HISTIDINE KINASE C"/>
    <property type="match status" value="1"/>
</dbReference>
<dbReference type="SMART" id="SM00387">
    <property type="entry name" value="HATPase_c"/>
    <property type="match status" value="1"/>
</dbReference>
<dbReference type="InterPro" id="IPR013783">
    <property type="entry name" value="Ig-like_fold"/>
</dbReference>
<dbReference type="Proteomes" id="UP000056419">
    <property type="component" value="Unassembled WGS sequence"/>
</dbReference>
<evidence type="ECO:0000313" key="20">
    <source>
        <dbReference type="EMBL" id="RGM15899.1"/>
    </source>
</evidence>
<dbReference type="GO" id="GO:0005524">
    <property type="term" value="F:ATP binding"/>
    <property type="evidence" value="ECO:0007669"/>
    <property type="project" value="UniProtKB-KW"/>
</dbReference>
<dbReference type="InterPro" id="IPR005467">
    <property type="entry name" value="His_kinase_dom"/>
</dbReference>
<dbReference type="SMART" id="SM00342">
    <property type="entry name" value="HTH_ARAC"/>
    <property type="match status" value="1"/>
</dbReference>
<dbReference type="RefSeq" id="WP_060385283.1">
    <property type="nucleotide sequence ID" value="NZ_DAWEKG010000002.1"/>
</dbReference>
<dbReference type="Proteomes" id="UP000284161">
    <property type="component" value="Unassembled WGS sequence"/>
</dbReference>
<dbReference type="EMBL" id="LRGC01000002">
    <property type="protein sequence ID" value="KWR57241.1"/>
    <property type="molecule type" value="Genomic_DNA"/>
</dbReference>
<evidence type="ECO:0000259" key="16">
    <source>
        <dbReference type="PROSITE" id="PS01124"/>
    </source>
</evidence>
<evidence type="ECO:0000256" key="15">
    <source>
        <dbReference type="SAM" id="SignalP"/>
    </source>
</evidence>
<feature type="domain" description="Histidine kinase" evidence="17">
    <location>
        <begin position="813"/>
        <end position="1030"/>
    </location>
</feature>
<accession>A0A108TCF4</accession>
<dbReference type="InterPro" id="IPR018062">
    <property type="entry name" value="HTH_AraC-typ_CS"/>
</dbReference>
<sequence precursor="true">MKKHFFFFLFLISSFLAAAQTYNYIGVEDGLSNRRVYAIQKGPKGYMWFLTHDGIDRYNGKEFKHYKLMDGEDEINSMMNLNWLYSDSQGRLWEIGKQGRVFCYESKHDRFQLVYKLPKSETEGLHTPVSYGFIDDNNIIWLCNQRNIYLYNSLTKATVVIKNEINESITDIEQIDETHYFIGTDVGVHYAELRNNVLALSPCEKLDTLRLQINELFFHKGSRKIFIGTFQRGIYVYDLNLHKAFHIKSGLIDVSINRICTFGEKDILIATDGAGVYKMDVDTYRSEPYIVADFNRYNAMNGNTIYDIYVDNEQRIWMANYPIGITVRNNRYSDYKWIKHSIGNKQSLINDQVNAVMEDEEGDLWYATNNGISLYEHRTQQWHSFLSVYDKEQKNQSHTFMSLCEVSPGIIWVGGYSSGIYQIDKKKRSVSFFTPALFGGATIRPDKYIRSITKDRDGYIWSGGYYNLKRIDLKHKNIESIPGLEVITDIKERDEKYMWIGTANGLYLLEKATGKYRYITLPVESSYIYSLYQAPNGLLYIGTNNSGLLIYDPARQNFEHYHKDNCALISNNIYTILSDGKDDILLSTEYGLSGFYLKEKRFHNWTKEQGLHSDHFNANSGTLRKNGNAIFGSTDGAIEFPRDMVLPREYSSRMIFSDLRVFYQTVYPKDEGSPLVLDIDETKSLKLKYSQNIFSLQVSSINYDYPSLILYSWKLEGFYDGWSRPGEENVIRFTNLNPGHYTLRVRAISSEDRRMVLEERSIDIIVEQPIWLSIWALLLYALILVAIASIALRIIVLRKQRKISDDKIRFFVNTAHDIRTPLTLIKAPLEELSDREKLSKEGTDNLSTALRNVNALLRLTTNLINFERADTYSNNFYVSEYELGAYMTDIVNVFRSYASVKHIDLTYESNFRYLNVWLDKDKMDSILKNIISNALKYTPEGGSVHVYAYETEDTWNVEVSDTGIGIPLDEQKKLFKMHFRGSNAINSKVTGSGIGLLLVWKLVHMHKGKLNFTSTEGKGSCIKVSFPKGEKRYRKAIHRPAPTKEQEQNNEPEQITSPEKGTPDTPAVNTPIEGYEHAQQQTQDAGNRQKILIVEDNDELREYLRRTLAENYHVQVCSNGKSALCIVKEYFPDLIISDIMMPEMRGDELCQKVKNDIDTSHIPVILLTALNTDKNIIDGLQTGADEYVVKPFNIGILRATIANLLANRALLRHRYGNLELNDDTHNTECINCSTDLDWKFIASIKKNVEDNMDNPSFTIDVLCTLLNMSRTSFYNKLKALTDQAPGDYVRLIRLKRAMQLLKEQKYTITEVAEMTGFSDAKYFREVFKKHFNISPSQYAKEEGNIGEGKQ</sequence>
<keyword evidence="15" id="KW-0732">Signal</keyword>
<keyword evidence="3 12" id="KW-0597">Phosphoprotein</keyword>
<evidence type="ECO:0000256" key="3">
    <source>
        <dbReference type="ARBA" id="ARBA00022553"/>
    </source>
</evidence>
<evidence type="ECO:0000313" key="23">
    <source>
        <dbReference type="Proteomes" id="UP000261223"/>
    </source>
</evidence>
<reference evidence="19" key="2">
    <citation type="submission" date="2016-01" db="EMBL/GenBank/DDBJ databases">
        <authorList>
            <person name="McClelland M."/>
            <person name="Jain A."/>
            <person name="Saraogi P."/>
            <person name="Mendelson R."/>
            <person name="Westerman R."/>
            <person name="SanMiguel P."/>
            <person name="Csonka L."/>
        </authorList>
    </citation>
    <scope>NUCLEOTIDE SEQUENCE</scope>
    <source>
        <strain evidence="19">CL09T03C01</strain>
    </source>
</reference>
<dbReference type="CDD" id="cd00082">
    <property type="entry name" value="HisKA"/>
    <property type="match status" value="1"/>
</dbReference>
<comment type="caution">
    <text evidence="19">The sequence shown here is derived from an EMBL/GenBank/DDBJ whole genome shotgun (WGS) entry which is preliminary data.</text>
</comment>
<evidence type="ECO:0000256" key="9">
    <source>
        <dbReference type="ARBA" id="ARBA00023015"/>
    </source>
</evidence>
<dbReference type="PROSITE" id="PS50110">
    <property type="entry name" value="RESPONSE_REGULATORY"/>
    <property type="match status" value="1"/>
</dbReference>
<dbReference type="InterPro" id="IPR015943">
    <property type="entry name" value="WD40/YVTN_repeat-like_dom_sf"/>
</dbReference>
<evidence type="ECO:0000256" key="13">
    <source>
        <dbReference type="SAM" id="MobiDB-lite"/>
    </source>
</evidence>
<evidence type="ECO:0000313" key="22">
    <source>
        <dbReference type="Proteomes" id="UP000056419"/>
    </source>
</evidence>
<comment type="catalytic activity">
    <reaction evidence="1">
        <text>ATP + protein L-histidine = ADP + protein N-phospho-L-histidine.</text>
        <dbReference type="EC" id="2.7.13.3"/>
    </reaction>
</comment>
<dbReference type="InterPro" id="IPR001611">
    <property type="entry name" value="Leu-rich_rpt"/>
</dbReference>
<dbReference type="SUPFAM" id="SSF46689">
    <property type="entry name" value="Homeodomain-like"/>
    <property type="match status" value="1"/>
</dbReference>
<dbReference type="Pfam" id="PF00072">
    <property type="entry name" value="Response_reg"/>
    <property type="match status" value="1"/>
</dbReference>
<evidence type="ECO:0000313" key="19">
    <source>
        <dbReference type="EMBL" id="KWR57241.1"/>
    </source>
</evidence>
<dbReference type="Pfam" id="PF02518">
    <property type="entry name" value="HATPase_c"/>
    <property type="match status" value="1"/>
</dbReference>
<evidence type="ECO:0000259" key="17">
    <source>
        <dbReference type="PROSITE" id="PS50109"/>
    </source>
</evidence>
<dbReference type="FunFam" id="2.60.40.10:FF:000791">
    <property type="entry name" value="Two-component system sensor histidine kinase/response regulator"/>
    <property type="match status" value="1"/>
</dbReference>
<dbReference type="InterPro" id="IPR003594">
    <property type="entry name" value="HATPase_dom"/>
</dbReference>
<dbReference type="PROSITE" id="PS00041">
    <property type="entry name" value="HTH_ARAC_FAMILY_1"/>
    <property type="match status" value="1"/>
</dbReference>
<evidence type="ECO:0000313" key="21">
    <source>
        <dbReference type="EMBL" id="RGR28827.1"/>
    </source>
</evidence>
<keyword evidence="4 19" id="KW-0808">Transferase</keyword>
<evidence type="ECO:0000313" key="24">
    <source>
        <dbReference type="Proteomes" id="UP000284161"/>
    </source>
</evidence>
<dbReference type="SUPFAM" id="SSF55874">
    <property type="entry name" value="ATPase domain of HSP90 chaperone/DNA topoisomerase II/histidine kinase"/>
    <property type="match status" value="1"/>
</dbReference>
<feature type="compositionally biased region" description="Polar residues" evidence="13">
    <location>
        <begin position="1049"/>
        <end position="1059"/>
    </location>
</feature>
<reference evidence="19 22" key="1">
    <citation type="journal article" date="2016" name="BMC Genomics">
        <title>Type VI secretion systems of human gut Bacteroidales segregate into three genetic architectures, two of which are contained on mobile genetic elements.</title>
        <authorList>
            <person name="Coyne M.J."/>
            <person name="Roelofs K.G."/>
            <person name="Comstock L.E."/>
        </authorList>
    </citation>
    <scope>NUCLEOTIDE SEQUENCE [LARGE SCALE GENOMIC DNA]</scope>
    <source>
        <strain evidence="19 22">CL09T03C01</strain>
    </source>
</reference>
<dbReference type="InterPro" id="IPR036890">
    <property type="entry name" value="HATPase_C_sf"/>
</dbReference>